<geneLocation type="plasmid" evidence="4 5">
    <name>pBIL</name>
</geneLocation>
<accession>A0AAU8T865</accession>
<keyword evidence="4" id="KW-0614">Plasmid</keyword>
<dbReference type="Gene3D" id="2.40.30.170">
    <property type="match status" value="1"/>
</dbReference>
<dbReference type="GO" id="GO:0060003">
    <property type="term" value="P:copper ion export"/>
    <property type="evidence" value="ECO:0007669"/>
    <property type="project" value="TreeGrafter"/>
</dbReference>
<organism evidence="4 5">
    <name type="scientific">Paraburkholderia fungorum</name>
    <dbReference type="NCBI Taxonomy" id="134537"/>
    <lineage>
        <taxon>Bacteria</taxon>
        <taxon>Pseudomonadati</taxon>
        <taxon>Pseudomonadota</taxon>
        <taxon>Betaproteobacteria</taxon>
        <taxon>Burkholderiales</taxon>
        <taxon>Burkholderiaceae</taxon>
        <taxon>Paraburkholderia</taxon>
    </lineage>
</organism>
<evidence type="ECO:0000256" key="1">
    <source>
        <dbReference type="ARBA" id="ARBA00022448"/>
    </source>
</evidence>
<dbReference type="Proteomes" id="UP000032614">
    <property type="component" value="Plasmid pBIL"/>
</dbReference>
<dbReference type="Gene3D" id="2.40.50.100">
    <property type="match status" value="1"/>
</dbReference>
<dbReference type="Gene3D" id="1.10.287.470">
    <property type="entry name" value="Helix hairpin bin"/>
    <property type="match status" value="1"/>
</dbReference>
<gene>
    <name evidence="4" type="ORF">OI25_7977</name>
</gene>
<feature type="domain" description="CzcB-like C-terminal circularly permuted SH3-like" evidence="3">
    <location>
        <begin position="273"/>
        <end position="332"/>
    </location>
</feature>
<evidence type="ECO:0000256" key="2">
    <source>
        <dbReference type="SAM" id="SignalP"/>
    </source>
</evidence>
<dbReference type="GeneID" id="66513231"/>
<dbReference type="GO" id="GO:0015679">
    <property type="term" value="P:plasma membrane copper ion transport"/>
    <property type="evidence" value="ECO:0007669"/>
    <property type="project" value="TreeGrafter"/>
</dbReference>
<keyword evidence="1" id="KW-0813">Transport</keyword>
<dbReference type="EMBL" id="CP010024">
    <property type="protein sequence ID" value="AJZ56255.1"/>
    <property type="molecule type" value="Genomic_DNA"/>
</dbReference>
<evidence type="ECO:0000259" key="3">
    <source>
        <dbReference type="Pfam" id="PF25975"/>
    </source>
</evidence>
<dbReference type="InterPro" id="IPR051909">
    <property type="entry name" value="MFP_Cation_Efflux"/>
</dbReference>
<dbReference type="PANTHER" id="PTHR30097:SF4">
    <property type="entry name" value="SLR6042 PROTEIN"/>
    <property type="match status" value="1"/>
</dbReference>
<dbReference type="PANTHER" id="PTHR30097">
    <property type="entry name" value="CATION EFFLUX SYSTEM PROTEIN CUSB"/>
    <property type="match status" value="1"/>
</dbReference>
<dbReference type="GO" id="GO:0030313">
    <property type="term" value="C:cell envelope"/>
    <property type="evidence" value="ECO:0007669"/>
    <property type="project" value="TreeGrafter"/>
</dbReference>
<dbReference type="RefSeq" id="WP_025647870.1">
    <property type="nucleotide sequence ID" value="NZ_CADFGE010000021.1"/>
</dbReference>
<sequence length="345" mass="35947">MNSARLFILTVVTIASSVAGHRAFAEDVVTMPAVQKRIVATVSAPAHVQAASNTVLSAPTAGIVSGLRVLPGEAVRSGQTIASLTGPTVSADGARLAADLKSAQIRVSAATQAAAIEQQKLDEQLSTRDAVVRVRAELDTARQQLSAAQSAARSYTSSILIGVPEPGVVTTVNAADGQYVSAGQALVTVAPSRGLHVVANLYGSDASLVTSAMKGVFLAEGADVPFDVVVQRALWSVTAPGQLEVWLNAASGHALVTGTVGTVSLTTSDEKRLAIPSSALVLDGGQWWVLVHDRSGNHRRRVVPGLSDGGWTSIVQGLSQDERVVVQDAYLLFHQDFATRYQQAD</sequence>
<dbReference type="AlphaFoldDB" id="A0AAU8T865"/>
<protein>
    <submittedName>
        <fullName evidence="4">HlyD secretion family protein</fullName>
    </submittedName>
</protein>
<proteinExistence type="predicted"/>
<dbReference type="InterPro" id="IPR058649">
    <property type="entry name" value="CzcB_C"/>
</dbReference>
<keyword evidence="2" id="KW-0732">Signal</keyword>
<evidence type="ECO:0000313" key="4">
    <source>
        <dbReference type="EMBL" id="AJZ56255.1"/>
    </source>
</evidence>
<evidence type="ECO:0000313" key="5">
    <source>
        <dbReference type="Proteomes" id="UP000032614"/>
    </source>
</evidence>
<dbReference type="Pfam" id="PF25975">
    <property type="entry name" value="CzcB_C"/>
    <property type="match status" value="1"/>
</dbReference>
<reference evidence="4 5" key="1">
    <citation type="journal article" date="2015" name="Genome Announc.">
        <title>Complete genome sequences for 59 burkholderia isolates, both pathogenic and near neighbor.</title>
        <authorList>
            <person name="Johnson S.L."/>
            <person name="Bishop-Lilly K.A."/>
            <person name="Ladner J.T."/>
            <person name="Daligault H.E."/>
            <person name="Davenport K.W."/>
            <person name="Jaissle J."/>
            <person name="Frey K.G."/>
            <person name="Koroleva G.I."/>
            <person name="Bruce D.C."/>
            <person name="Coyne S.R."/>
            <person name="Broomall S.M."/>
            <person name="Li P.E."/>
            <person name="Teshima H."/>
            <person name="Gibbons H.S."/>
            <person name="Palacios G.F."/>
            <person name="Rosenzweig C.N."/>
            <person name="Redden C.L."/>
            <person name="Xu Y."/>
            <person name="Minogue T.D."/>
            <person name="Chain P.S."/>
        </authorList>
    </citation>
    <scope>NUCLEOTIDE SEQUENCE [LARGE SCALE GENOMIC DNA]</scope>
    <source>
        <strain evidence="4 5">ATCC BAA-463</strain>
    </source>
</reference>
<feature type="chain" id="PRO_5043908212" evidence="2">
    <location>
        <begin position="26"/>
        <end position="345"/>
    </location>
</feature>
<dbReference type="Gene3D" id="2.40.420.20">
    <property type="match status" value="1"/>
</dbReference>
<dbReference type="SUPFAM" id="SSF111369">
    <property type="entry name" value="HlyD-like secretion proteins"/>
    <property type="match status" value="1"/>
</dbReference>
<dbReference type="KEGG" id="bfn:OI25_7977"/>
<feature type="signal peptide" evidence="2">
    <location>
        <begin position="1"/>
        <end position="25"/>
    </location>
</feature>
<name>A0AAU8T865_9BURK</name>